<comment type="cofactor">
    <cofactor evidence="2">
        <name>Mn(2+)</name>
        <dbReference type="ChEBI" id="CHEBI:29035"/>
    </cofactor>
</comment>
<dbReference type="PANTHER" id="PTHR30387:SF2">
    <property type="entry name" value="MANNONATE DEHYDRATASE"/>
    <property type="match status" value="1"/>
</dbReference>
<comment type="similarity">
    <text evidence="6">Belongs to the mannonate dehydratase family.</text>
</comment>
<dbReference type="SUPFAM" id="SSF51658">
    <property type="entry name" value="Xylose isomerase-like"/>
    <property type="match status" value="1"/>
</dbReference>
<keyword evidence="10" id="KW-0456">Lyase</keyword>
<evidence type="ECO:0000256" key="10">
    <source>
        <dbReference type="ARBA" id="ARBA00023239"/>
    </source>
</evidence>
<evidence type="ECO:0000256" key="4">
    <source>
        <dbReference type="ARBA" id="ARBA00002713"/>
    </source>
</evidence>
<accession>A0A2M8Z6W1</accession>
<name>A0A2M8Z6W1_9FIRM</name>
<dbReference type="InterPro" id="IPR036237">
    <property type="entry name" value="Xyl_isomerase-like_sf"/>
</dbReference>
<dbReference type="Pfam" id="PF03786">
    <property type="entry name" value="UxuA"/>
    <property type="match status" value="2"/>
</dbReference>
<evidence type="ECO:0000256" key="7">
    <source>
        <dbReference type="ARBA" id="ARBA00012927"/>
    </source>
</evidence>
<keyword evidence="9" id="KW-0464">Manganese</keyword>
<evidence type="ECO:0000256" key="9">
    <source>
        <dbReference type="ARBA" id="ARBA00023211"/>
    </source>
</evidence>
<evidence type="ECO:0000256" key="2">
    <source>
        <dbReference type="ARBA" id="ARBA00001936"/>
    </source>
</evidence>
<evidence type="ECO:0000313" key="12">
    <source>
        <dbReference type="Proteomes" id="UP000231092"/>
    </source>
</evidence>
<organism evidence="11 12">
    <name type="scientific">[Clostridium] celerecrescens 18A</name>
    <dbReference type="NCBI Taxonomy" id="1286362"/>
    <lineage>
        <taxon>Bacteria</taxon>
        <taxon>Bacillati</taxon>
        <taxon>Bacillota</taxon>
        <taxon>Clostridia</taxon>
        <taxon>Lachnospirales</taxon>
        <taxon>Lachnospiraceae</taxon>
        <taxon>Lacrimispora</taxon>
    </lineage>
</organism>
<comment type="cofactor">
    <cofactor evidence="3">
        <name>Fe(2+)</name>
        <dbReference type="ChEBI" id="CHEBI:29033"/>
    </cofactor>
</comment>
<dbReference type="Proteomes" id="UP000231092">
    <property type="component" value="Unassembled WGS sequence"/>
</dbReference>
<proteinExistence type="inferred from homology"/>
<sequence length="337" mass="38917">MMRLAYGQIRSVDQEILTNARQMGIDRVQFNLPYDLPADEYWKYDDLARFKERCDRYGVIVEAMENMPISFYDKAMLGLEGRDKQIENVCESIRSLGRVRIPVLGYHFSPSFVWRTENHAPVGRYGASVQAFDLEKQKQGIDDMADFGQRRDVKMPDVETLWENFEYFMKRVIPVAEEYHVTMALHPDDPPIESLSGIARMFIDVDSYKRAEAMIDSPNWGLLFCIGTFSQMKDGAKNIFDAIEYFGPRKKLIYTHMRDVQGTVPKFQECFLGEGNFDPFQVVYALMHSGFDGFIVSDHVPGIEGDRDWGHKVRYADTAYIKGLMEAIEKLKTIENA</sequence>
<comment type="pathway">
    <text evidence="5">Carbohydrate metabolism; pentose and glucuronate interconversion.</text>
</comment>
<dbReference type="RefSeq" id="WP_242976959.1">
    <property type="nucleotide sequence ID" value="NZ_PGET01000001.1"/>
</dbReference>
<dbReference type="GO" id="GO:0008198">
    <property type="term" value="F:ferrous iron binding"/>
    <property type="evidence" value="ECO:0007669"/>
    <property type="project" value="TreeGrafter"/>
</dbReference>
<comment type="caution">
    <text evidence="11">The sequence shown here is derived from an EMBL/GenBank/DDBJ whole genome shotgun (WGS) entry which is preliminary data.</text>
</comment>
<dbReference type="GO" id="GO:0030145">
    <property type="term" value="F:manganese ion binding"/>
    <property type="evidence" value="ECO:0007669"/>
    <property type="project" value="TreeGrafter"/>
</dbReference>
<comment type="function">
    <text evidence="4">Catalyzes the dehydration of D-mannonate.</text>
</comment>
<reference evidence="11 12" key="1">
    <citation type="submission" date="2017-11" db="EMBL/GenBank/DDBJ databases">
        <title>Understudied soil microbes with underappreciated capabilities: Untangling the Clostridium saccharolyticum group.</title>
        <authorList>
            <person name="Leschine S."/>
        </authorList>
    </citation>
    <scope>NUCLEOTIDE SEQUENCE [LARGE SCALE GENOMIC DNA]</scope>
    <source>
        <strain evidence="11 12">18A</strain>
    </source>
</reference>
<comment type="catalytic activity">
    <reaction evidence="1">
        <text>D-mannonate = 2-dehydro-3-deoxy-D-gluconate + H2O</text>
        <dbReference type="Rhea" id="RHEA:20097"/>
        <dbReference type="ChEBI" id="CHEBI:15377"/>
        <dbReference type="ChEBI" id="CHEBI:17767"/>
        <dbReference type="ChEBI" id="CHEBI:57990"/>
        <dbReference type="EC" id="4.2.1.8"/>
    </reaction>
</comment>
<evidence type="ECO:0000256" key="5">
    <source>
        <dbReference type="ARBA" id="ARBA00004892"/>
    </source>
</evidence>
<dbReference type="AlphaFoldDB" id="A0A2M8Z6W1"/>
<dbReference type="PANTHER" id="PTHR30387">
    <property type="entry name" value="MANNONATE DEHYDRATASE"/>
    <property type="match status" value="1"/>
</dbReference>
<gene>
    <name evidence="11" type="ORF">H171_2699</name>
</gene>
<evidence type="ECO:0000256" key="8">
    <source>
        <dbReference type="ARBA" id="ARBA00023004"/>
    </source>
</evidence>
<dbReference type="InterPro" id="IPR004628">
    <property type="entry name" value="Man_deHydtase"/>
</dbReference>
<protein>
    <recommendedName>
        <fullName evidence="7">mannonate dehydratase</fullName>
        <ecNumber evidence="7">4.2.1.8</ecNumber>
    </recommendedName>
</protein>
<evidence type="ECO:0000313" key="11">
    <source>
        <dbReference type="EMBL" id="PJJ29168.1"/>
    </source>
</evidence>
<evidence type="ECO:0000256" key="3">
    <source>
        <dbReference type="ARBA" id="ARBA00001954"/>
    </source>
</evidence>
<dbReference type="EC" id="4.2.1.8" evidence="7"/>
<dbReference type="UniPathway" id="UPA00246"/>
<dbReference type="EMBL" id="PGET01000001">
    <property type="protein sequence ID" value="PJJ29168.1"/>
    <property type="molecule type" value="Genomic_DNA"/>
</dbReference>
<evidence type="ECO:0000256" key="1">
    <source>
        <dbReference type="ARBA" id="ARBA00001794"/>
    </source>
</evidence>
<dbReference type="GO" id="GO:0042840">
    <property type="term" value="P:D-glucuronate catabolic process"/>
    <property type="evidence" value="ECO:0007669"/>
    <property type="project" value="TreeGrafter"/>
</dbReference>
<evidence type="ECO:0000256" key="6">
    <source>
        <dbReference type="ARBA" id="ARBA00007389"/>
    </source>
</evidence>
<dbReference type="Gene3D" id="3.20.20.150">
    <property type="entry name" value="Divalent-metal-dependent TIM barrel enzymes"/>
    <property type="match status" value="1"/>
</dbReference>
<dbReference type="GO" id="GO:0008927">
    <property type="term" value="F:mannonate dehydratase activity"/>
    <property type="evidence" value="ECO:0007669"/>
    <property type="project" value="UniProtKB-EC"/>
</dbReference>
<keyword evidence="8" id="KW-0408">Iron</keyword>